<sequence>MDQSTHGLQTTIRPRLMVVAARHGLAQYDRARSLGRLLGLPLG</sequence>
<dbReference type="Pfam" id="PF20083">
    <property type="entry name" value="DUF6477"/>
    <property type="match status" value="1"/>
</dbReference>
<organism evidence="1 2">
    <name type="scientific">Roseinatronobacter domitianus</name>
    <dbReference type="NCBI Taxonomy" id="2940293"/>
    <lineage>
        <taxon>Bacteria</taxon>
        <taxon>Pseudomonadati</taxon>
        <taxon>Pseudomonadota</taxon>
        <taxon>Alphaproteobacteria</taxon>
        <taxon>Rhodobacterales</taxon>
        <taxon>Paracoccaceae</taxon>
        <taxon>Roseinatronobacter</taxon>
    </lineage>
</organism>
<proteinExistence type="predicted"/>
<dbReference type="RefSeq" id="WP_249058042.1">
    <property type="nucleotide sequence ID" value="NZ_JALZWP010000006.1"/>
</dbReference>
<dbReference type="InterPro" id="IPR045516">
    <property type="entry name" value="DUF6477"/>
</dbReference>
<reference evidence="1 2" key="1">
    <citation type="submission" date="2022-05" db="EMBL/GenBank/DDBJ databases">
        <title>Seasonal and diel survey of microbial diversity of the Tyrrhenian coast.</title>
        <authorList>
            <person name="Gattoni G."/>
            <person name="Corral P."/>
        </authorList>
    </citation>
    <scope>NUCLEOTIDE SEQUENCE [LARGE SCALE GENOMIC DNA]</scope>
    <source>
        <strain evidence="1 2">V10</strain>
    </source>
</reference>
<dbReference type="Proteomes" id="UP001202550">
    <property type="component" value="Unassembled WGS sequence"/>
</dbReference>
<name>A0ABT0M1I5_9RHOB</name>
<accession>A0ABT0M1I5</accession>
<dbReference type="EMBL" id="JALZWP010000006">
    <property type="protein sequence ID" value="MCL1628710.1"/>
    <property type="molecule type" value="Genomic_DNA"/>
</dbReference>
<evidence type="ECO:0000313" key="2">
    <source>
        <dbReference type="Proteomes" id="UP001202550"/>
    </source>
</evidence>
<keyword evidence="2" id="KW-1185">Reference proteome</keyword>
<gene>
    <name evidence="1" type="ORF">M3N55_08200</name>
</gene>
<evidence type="ECO:0000313" key="1">
    <source>
        <dbReference type="EMBL" id="MCL1628710.1"/>
    </source>
</evidence>
<protein>
    <submittedName>
        <fullName evidence="1">DUF6477 family protein</fullName>
    </submittedName>
</protein>
<comment type="caution">
    <text evidence="1">The sequence shown here is derived from an EMBL/GenBank/DDBJ whole genome shotgun (WGS) entry which is preliminary data.</text>
</comment>